<keyword evidence="5" id="KW-0645">Protease</keyword>
<sequence>MTIIIGARSENVIILGTDSRITAASFILHSEFSKIEKLSRNIYAAFCGCCSITTELDMIKNDLKMYEYRTHKDSLVFDAANLIRNVIYKNREKLHGTCLIVAGWDYKEDTQLYMIHSNGFLERTSLAAAGSGSEIVEGFLQNRYNTDMSINECKSLVEEGIELAIYNDTSCGGNKSIVIVGRD</sequence>
<dbReference type="InterPro" id="IPR001353">
    <property type="entry name" value="Proteasome_sua/b"/>
</dbReference>
<organism evidence="11">
    <name type="scientific">Zeugodacus cucurbitae</name>
    <name type="common">Melon fruit fly</name>
    <name type="synonym">Bactrocera cucurbitae</name>
    <dbReference type="NCBI Taxonomy" id="28588"/>
    <lineage>
        <taxon>Eukaryota</taxon>
        <taxon>Metazoa</taxon>
        <taxon>Ecdysozoa</taxon>
        <taxon>Arthropoda</taxon>
        <taxon>Hexapoda</taxon>
        <taxon>Insecta</taxon>
        <taxon>Pterygota</taxon>
        <taxon>Neoptera</taxon>
        <taxon>Endopterygota</taxon>
        <taxon>Diptera</taxon>
        <taxon>Brachycera</taxon>
        <taxon>Muscomorpha</taxon>
        <taxon>Tephritoidea</taxon>
        <taxon>Tephritidae</taxon>
        <taxon>Zeugodacus</taxon>
        <taxon>Zeugodacus</taxon>
    </lineage>
</organism>
<dbReference type="InterPro" id="IPR029055">
    <property type="entry name" value="Ntn_hydrolases_N"/>
</dbReference>
<gene>
    <name evidence="11" type="primary">PSMB9_1</name>
    <name evidence="11" type="ORF">g.8193</name>
</gene>
<evidence type="ECO:0000256" key="8">
    <source>
        <dbReference type="ARBA" id="ARBA00022942"/>
    </source>
</evidence>
<dbReference type="Gene3D" id="3.60.20.10">
    <property type="entry name" value="Glutamine Phosphoribosylpyrophosphate, subunit 1, domain 1"/>
    <property type="match status" value="1"/>
</dbReference>
<evidence type="ECO:0000256" key="6">
    <source>
        <dbReference type="ARBA" id="ARBA00022698"/>
    </source>
</evidence>
<dbReference type="MEROPS" id="T01.010"/>
<evidence type="ECO:0000256" key="10">
    <source>
        <dbReference type="PIRSR" id="PIRSR600243-1"/>
    </source>
</evidence>
<dbReference type="Pfam" id="PF00227">
    <property type="entry name" value="Proteasome"/>
    <property type="match status" value="1"/>
</dbReference>
<reference evidence="11" key="2">
    <citation type="journal article" date="2015" name="Gigascience">
        <title>Reconstructing a comprehensive transcriptome assembly of a white-pupal translocated strain of the pest fruit fly Bactrocera cucurbitae.</title>
        <authorList>
            <person name="Sim S.B."/>
            <person name="Calla B."/>
            <person name="Hall B."/>
            <person name="DeRego T."/>
            <person name="Geib S.M."/>
        </authorList>
    </citation>
    <scope>NUCLEOTIDE SEQUENCE</scope>
</reference>
<evidence type="ECO:0000256" key="7">
    <source>
        <dbReference type="ARBA" id="ARBA00022801"/>
    </source>
</evidence>
<dbReference type="GO" id="GO:0019774">
    <property type="term" value="C:proteasome core complex, beta-subunit complex"/>
    <property type="evidence" value="ECO:0007669"/>
    <property type="project" value="UniProtKB-ARBA"/>
</dbReference>
<dbReference type="GO" id="GO:0005634">
    <property type="term" value="C:nucleus"/>
    <property type="evidence" value="ECO:0007669"/>
    <property type="project" value="UniProtKB-SubCell"/>
</dbReference>
<feature type="active site" description="Nucleophile" evidence="10">
    <location>
        <position position="2"/>
    </location>
</feature>
<dbReference type="AlphaFoldDB" id="A0A0A1XMA0"/>
<dbReference type="GO" id="GO:0051603">
    <property type="term" value="P:proteolysis involved in protein catabolic process"/>
    <property type="evidence" value="ECO:0007669"/>
    <property type="project" value="InterPro"/>
</dbReference>
<keyword evidence="8 11" id="KW-0647">Proteasome</keyword>
<dbReference type="PANTHER" id="PTHR32194">
    <property type="entry name" value="METALLOPROTEASE TLDD"/>
    <property type="match status" value="1"/>
</dbReference>
<dbReference type="EMBL" id="GBXI01002161">
    <property type="protein sequence ID" value="JAD12131.1"/>
    <property type="molecule type" value="Transcribed_RNA"/>
</dbReference>
<accession>A0A0A1XMA0</accession>
<dbReference type="GO" id="GO:0004298">
    <property type="term" value="F:threonine-type endopeptidase activity"/>
    <property type="evidence" value="ECO:0007669"/>
    <property type="project" value="UniProtKB-KW"/>
</dbReference>
<keyword evidence="7" id="KW-0378">Hydrolase</keyword>
<comment type="catalytic activity">
    <reaction evidence="1">
        <text>Cleavage of peptide bonds with very broad specificity.</text>
        <dbReference type="EC" id="3.4.25.1"/>
    </reaction>
</comment>
<dbReference type="CDD" id="cd01912">
    <property type="entry name" value="proteasome_beta"/>
    <property type="match status" value="1"/>
</dbReference>
<keyword evidence="6" id="KW-0888">Threonine protease</keyword>
<evidence type="ECO:0000313" key="11">
    <source>
        <dbReference type="EMBL" id="JAD12131.1"/>
    </source>
</evidence>
<dbReference type="PANTHER" id="PTHR32194:SF0">
    <property type="entry name" value="ATP-DEPENDENT PROTEASE SUBUNIT HSLV"/>
    <property type="match status" value="1"/>
</dbReference>
<keyword evidence="4" id="KW-0963">Cytoplasm</keyword>
<dbReference type="InterPro" id="IPR000243">
    <property type="entry name" value="Pept_T1A_subB"/>
</dbReference>
<evidence type="ECO:0000256" key="3">
    <source>
        <dbReference type="ARBA" id="ARBA00012039"/>
    </source>
</evidence>
<dbReference type="PRINTS" id="PR00141">
    <property type="entry name" value="PROTEASOME"/>
</dbReference>
<dbReference type="EC" id="3.4.25.1" evidence="3"/>
<proteinExistence type="predicted"/>
<evidence type="ECO:0000256" key="5">
    <source>
        <dbReference type="ARBA" id="ARBA00022670"/>
    </source>
</evidence>
<protein>
    <recommendedName>
        <fullName evidence="3">proteasome endopeptidase complex</fullName>
        <ecNumber evidence="3">3.4.25.1</ecNumber>
    </recommendedName>
</protein>
<comment type="subunit">
    <text evidence="9">The 26S proteasome consists of a 20S proteasome core and two 19S regulatory subunits. The 20S proteasome core is composed of 28 subunits that are arranged in four stacked rings, resulting in a barrel-shaped structure. The two end rings are each formed by seven alpha subunits, and the two central rings are each formed by seven beta subunits. The catalytic chamber with the active sites is on the inside of the barrel.</text>
</comment>
<reference evidence="11" key="1">
    <citation type="submission" date="2014-11" db="EMBL/GenBank/DDBJ databases">
        <authorList>
            <person name="Geib S."/>
        </authorList>
    </citation>
    <scope>NUCLEOTIDE SEQUENCE</scope>
</reference>
<evidence type="ECO:0000256" key="9">
    <source>
        <dbReference type="ARBA" id="ARBA00026071"/>
    </source>
</evidence>
<dbReference type="GO" id="GO:0005737">
    <property type="term" value="C:cytoplasm"/>
    <property type="evidence" value="ECO:0007669"/>
    <property type="project" value="TreeGrafter"/>
</dbReference>
<dbReference type="OrthoDB" id="429533at2759"/>
<dbReference type="SUPFAM" id="SSF56235">
    <property type="entry name" value="N-terminal nucleophile aminohydrolases (Ntn hydrolases)"/>
    <property type="match status" value="1"/>
</dbReference>
<comment type="subcellular location">
    <subcellularLocation>
        <location evidence="2">Nucleus</location>
    </subcellularLocation>
</comment>
<evidence type="ECO:0000256" key="1">
    <source>
        <dbReference type="ARBA" id="ARBA00001198"/>
    </source>
</evidence>
<dbReference type="InterPro" id="IPR023333">
    <property type="entry name" value="Proteasome_suB-type"/>
</dbReference>
<evidence type="ECO:0000256" key="4">
    <source>
        <dbReference type="ARBA" id="ARBA00022490"/>
    </source>
</evidence>
<evidence type="ECO:0000256" key="2">
    <source>
        <dbReference type="ARBA" id="ARBA00004123"/>
    </source>
</evidence>
<name>A0A0A1XMA0_ZEUCU</name>